<evidence type="ECO:0000256" key="4">
    <source>
        <dbReference type="RuleBase" id="RU367045"/>
    </source>
</evidence>
<dbReference type="Gene3D" id="3.40.50.300">
    <property type="entry name" value="P-loop containing nucleotide triphosphate hydrolases"/>
    <property type="match status" value="2"/>
</dbReference>
<sequence length="875" mass="93611">MKEIIRTLVVIFSLQTSSAFSTPQRSRHSTSFRLYGSKIADEVALDTPLKPALDDLFKASEVAAKPKDAETGEGAHDAFRFEWGKWVDDQRLEELMECMNEIQLVAGVYDSLVEELASEGGTESQPRRLRVAGGDHWDCILHVLPQGTEWTGRWPTGAWAIVRSLTGVAEIAMLRGPNRDGFYTKATKKNLRGGGDGTLAGGSAGGGEDCIKYVGGALRSYAGKSGKTTLLEVVVRPPIGKQSLDGDGRSSDNMEQLEAPSSVLEVTLPITEESMEEVEEDTDVTTGEAPKHLGSKLGMDFKNVGGLDDQLDAIVRRVLASRANPEAARRLGVSHVRGILLSGPPGCGKTLLARELSTLLGAREPQIVDGPSILDKFVGEAEKNIRALFRPAEVEYDQVGDKSALHVIILDEMDAIGRKRGSVSGDTTGVRDSVVNQLLAKMDGVKEANNVLVVGLTNRPELLDPALLRPGRLEVQLRVELPDAAGRRDILRIHTRRMREAGGLSEEAIDMLEDLGEDGLPAKAEYFTGAELAGLVRSAASFALARTVEDSDTDDSGIITVTDLKASLEEVRPALGKQDEVLERRFPFGIVPCSGPIQRIMRDLNRFTSIPKISNSAINVAPSLQSMLVVGRGQGTGTTALACWAAAQASSKGDANYVRLVTSLDLLSSSGEESARAAALVDRFTEAGEMPNSLLVLDDIDQICAGSGPNGYSSIMISTLRALLRSPPSSTNVARAGGHVGTQKQIDGKYLGRSMRIIAATSRMDAACCVFNELFDETVVVPVLTDMLSVEKVITAGAEASGLQLADAKSLAETMINSLGSLGCKKALRLMELVAATADQDSDDLGEAQHVALETTLEDMQHDASDAAETCEVMY</sequence>
<dbReference type="InterPro" id="IPR039812">
    <property type="entry name" value="Vesicle-fus_ATPase"/>
</dbReference>
<comment type="function">
    <text evidence="4">Required for vesicle-mediated transport. Catalyzes the fusion of transport vesicles within the Golgi cisternae. Is also required for transport from the endoplasmic reticulum to the Golgi stack. Seems to function as a fusion protein required for the delivery of cargo proteins to all compartments of the Golgi stack independent of vesicle origin.</text>
</comment>
<comment type="catalytic activity">
    <reaction evidence="4">
        <text>ATP + H2O = ADP + phosphate + H(+)</text>
        <dbReference type="Rhea" id="RHEA:13065"/>
        <dbReference type="ChEBI" id="CHEBI:15377"/>
        <dbReference type="ChEBI" id="CHEBI:15378"/>
        <dbReference type="ChEBI" id="CHEBI:30616"/>
        <dbReference type="ChEBI" id="CHEBI:43474"/>
        <dbReference type="ChEBI" id="CHEBI:456216"/>
        <dbReference type="EC" id="3.6.4.6"/>
    </reaction>
</comment>
<evidence type="ECO:0000313" key="8">
    <source>
        <dbReference type="Proteomes" id="UP001295423"/>
    </source>
</evidence>
<keyword evidence="4" id="KW-0378">Hydrolase</keyword>
<evidence type="ECO:0000256" key="5">
    <source>
        <dbReference type="SAM" id="SignalP"/>
    </source>
</evidence>
<dbReference type="PANTHER" id="PTHR23078:SF3">
    <property type="entry name" value="VESICLE-FUSING ATPASE"/>
    <property type="match status" value="1"/>
</dbReference>
<feature type="domain" description="AAA+ ATPase" evidence="6">
    <location>
        <begin position="335"/>
        <end position="483"/>
    </location>
</feature>
<keyword evidence="4" id="KW-0479">Metal-binding</keyword>
<dbReference type="Pfam" id="PF00004">
    <property type="entry name" value="AAA"/>
    <property type="match status" value="2"/>
</dbReference>
<evidence type="ECO:0000256" key="2">
    <source>
        <dbReference type="ARBA" id="ARBA00022741"/>
    </source>
</evidence>
<comment type="caution">
    <text evidence="7">The sequence shown here is derived from an EMBL/GenBank/DDBJ whole genome shotgun (WGS) entry which is preliminary data.</text>
</comment>
<dbReference type="PROSITE" id="PS00018">
    <property type="entry name" value="EF_HAND_1"/>
    <property type="match status" value="1"/>
</dbReference>
<keyword evidence="3 4" id="KW-0067">ATP-binding</keyword>
<keyword evidence="4" id="KW-0931">ER-Golgi transport</keyword>
<comment type="similarity">
    <text evidence="1 4">Belongs to the AAA ATPase family.</text>
</comment>
<gene>
    <name evidence="7" type="ORF">CYCCA115_LOCUS9773</name>
</gene>
<dbReference type="AlphaFoldDB" id="A0AAD2CTL5"/>
<feature type="chain" id="PRO_5042085688" description="Vesicle-fusing ATPase" evidence="5">
    <location>
        <begin position="20"/>
        <end position="875"/>
    </location>
</feature>
<keyword evidence="4" id="KW-0813">Transport</keyword>
<dbReference type="SUPFAM" id="SSF52540">
    <property type="entry name" value="P-loop containing nucleoside triphosphate hydrolases"/>
    <property type="match status" value="2"/>
</dbReference>
<keyword evidence="8" id="KW-1185">Reference proteome</keyword>
<dbReference type="GO" id="GO:0006891">
    <property type="term" value="P:intra-Golgi vesicle-mediated transport"/>
    <property type="evidence" value="ECO:0007669"/>
    <property type="project" value="TreeGrafter"/>
</dbReference>
<dbReference type="GO" id="GO:0043001">
    <property type="term" value="P:Golgi to plasma membrane protein transport"/>
    <property type="evidence" value="ECO:0007669"/>
    <property type="project" value="TreeGrafter"/>
</dbReference>
<dbReference type="InterPro" id="IPR003959">
    <property type="entry name" value="ATPase_AAA_core"/>
</dbReference>
<organism evidence="7 8">
    <name type="scientific">Cylindrotheca closterium</name>
    <dbReference type="NCBI Taxonomy" id="2856"/>
    <lineage>
        <taxon>Eukaryota</taxon>
        <taxon>Sar</taxon>
        <taxon>Stramenopiles</taxon>
        <taxon>Ochrophyta</taxon>
        <taxon>Bacillariophyta</taxon>
        <taxon>Bacillariophyceae</taxon>
        <taxon>Bacillariophycidae</taxon>
        <taxon>Bacillariales</taxon>
        <taxon>Bacillariaceae</taxon>
        <taxon>Cylindrotheca</taxon>
    </lineage>
</organism>
<dbReference type="Gene3D" id="1.10.8.60">
    <property type="match status" value="1"/>
</dbReference>
<dbReference type="PANTHER" id="PTHR23078">
    <property type="entry name" value="VESICULAR-FUSION PROTEIN NSF"/>
    <property type="match status" value="1"/>
</dbReference>
<keyword evidence="4" id="KW-0460">Magnesium</keyword>
<keyword evidence="5" id="KW-0732">Signal</keyword>
<dbReference type="SMART" id="SM00382">
    <property type="entry name" value="AAA"/>
    <property type="match status" value="2"/>
</dbReference>
<dbReference type="FunFam" id="3.40.50.300:FF:000154">
    <property type="entry name" value="Vesicle-fusing ATPase 1"/>
    <property type="match status" value="1"/>
</dbReference>
<dbReference type="InterPro" id="IPR027417">
    <property type="entry name" value="P-loop_NTPase"/>
</dbReference>
<proteinExistence type="inferred from homology"/>
<comment type="cofactor">
    <cofactor evidence="4">
        <name>Mg(2+)</name>
        <dbReference type="ChEBI" id="CHEBI:18420"/>
    </cofactor>
    <text evidence="4">Binds 1 Mg(2+) ion per subunit.</text>
</comment>
<name>A0AAD2CTL5_9STRA</name>
<evidence type="ECO:0000259" key="6">
    <source>
        <dbReference type="SMART" id="SM00382"/>
    </source>
</evidence>
<keyword evidence="2 4" id="KW-0547">Nucleotide-binding</keyword>
<evidence type="ECO:0000313" key="7">
    <source>
        <dbReference type="EMBL" id="CAJ1945629.1"/>
    </source>
</evidence>
<dbReference type="GO" id="GO:0046872">
    <property type="term" value="F:metal ion binding"/>
    <property type="evidence" value="ECO:0007669"/>
    <property type="project" value="UniProtKB-UniRule"/>
</dbReference>
<feature type="signal peptide" evidence="5">
    <location>
        <begin position="1"/>
        <end position="19"/>
    </location>
</feature>
<protein>
    <recommendedName>
        <fullName evidence="4">Vesicle-fusing ATPase</fullName>
        <ecNumber evidence="4">3.6.4.6</ecNumber>
    </recommendedName>
</protein>
<feature type="domain" description="AAA+ ATPase" evidence="6">
    <location>
        <begin position="623"/>
        <end position="777"/>
    </location>
</feature>
<dbReference type="GO" id="GO:0005795">
    <property type="term" value="C:Golgi stack"/>
    <property type="evidence" value="ECO:0007669"/>
    <property type="project" value="TreeGrafter"/>
</dbReference>
<evidence type="ECO:0000256" key="1">
    <source>
        <dbReference type="ARBA" id="ARBA00006914"/>
    </source>
</evidence>
<dbReference type="Proteomes" id="UP001295423">
    <property type="component" value="Unassembled WGS sequence"/>
</dbReference>
<dbReference type="EC" id="3.6.4.6" evidence="4"/>
<accession>A0AAD2CTL5</accession>
<dbReference type="InterPro" id="IPR003593">
    <property type="entry name" value="AAA+_ATPase"/>
</dbReference>
<keyword evidence="4" id="KW-0653">Protein transport</keyword>
<dbReference type="GO" id="GO:0005524">
    <property type="term" value="F:ATP binding"/>
    <property type="evidence" value="ECO:0007669"/>
    <property type="project" value="UniProtKB-UniRule"/>
</dbReference>
<reference evidence="7" key="1">
    <citation type="submission" date="2023-08" db="EMBL/GenBank/DDBJ databases">
        <authorList>
            <person name="Audoor S."/>
            <person name="Bilcke G."/>
        </authorList>
    </citation>
    <scope>NUCLEOTIDE SEQUENCE</scope>
</reference>
<dbReference type="InterPro" id="IPR018247">
    <property type="entry name" value="EF_Hand_1_Ca_BS"/>
</dbReference>
<comment type="subcellular location">
    <subcellularLocation>
        <location evidence="4">Cytoplasm</location>
    </subcellularLocation>
</comment>
<evidence type="ECO:0000256" key="3">
    <source>
        <dbReference type="ARBA" id="ARBA00022840"/>
    </source>
</evidence>
<dbReference type="EMBL" id="CAKOGP040001446">
    <property type="protein sequence ID" value="CAJ1945629.1"/>
    <property type="molecule type" value="Genomic_DNA"/>
</dbReference>
<dbReference type="GO" id="GO:0016887">
    <property type="term" value="F:ATP hydrolysis activity"/>
    <property type="evidence" value="ECO:0007669"/>
    <property type="project" value="InterPro"/>
</dbReference>
<dbReference type="GO" id="GO:0035494">
    <property type="term" value="P:SNARE complex disassembly"/>
    <property type="evidence" value="ECO:0007669"/>
    <property type="project" value="InterPro"/>
</dbReference>
<keyword evidence="4" id="KW-0963">Cytoplasm</keyword>